<dbReference type="PANTHER" id="PTHR45749">
    <property type="match status" value="1"/>
</dbReference>
<dbReference type="Pfam" id="PF05699">
    <property type="entry name" value="Dimer_Tnp_hAT"/>
    <property type="match status" value="1"/>
</dbReference>
<dbReference type="InterPro" id="IPR008906">
    <property type="entry name" value="HATC_C_dom"/>
</dbReference>
<organism evidence="2">
    <name type="scientific">Anoplophora glabripennis</name>
    <name type="common">Asian longhorn beetle</name>
    <name type="synonym">Anoplophora nobilis</name>
    <dbReference type="NCBI Taxonomy" id="217634"/>
    <lineage>
        <taxon>Eukaryota</taxon>
        <taxon>Metazoa</taxon>
        <taxon>Ecdysozoa</taxon>
        <taxon>Arthropoda</taxon>
        <taxon>Hexapoda</taxon>
        <taxon>Insecta</taxon>
        <taxon>Pterygota</taxon>
        <taxon>Neoptera</taxon>
        <taxon>Endopterygota</taxon>
        <taxon>Coleoptera</taxon>
        <taxon>Polyphaga</taxon>
        <taxon>Cucujiformia</taxon>
        <taxon>Chrysomeloidea</taxon>
        <taxon>Cerambycidae</taxon>
        <taxon>Lamiinae</taxon>
        <taxon>Lamiini</taxon>
        <taxon>Anoplophora</taxon>
    </lineage>
</organism>
<dbReference type="PANTHER" id="PTHR45749:SF21">
    <property type="entry name" value="DUF4371 DOMAIN-CONTAINING PROTEIN"/>
    <property type="match status" value="1"/>
</dbReference>
<gene>
    <name evidence="2" type="primary">ZMYM1</name>
</gene>
<dbReference type="GO" id="GO:0046983">
    <property type="term" value="F:protein dimerization activity"/>
    <property type="evidence" value="ECO:0007669"/>
    <property type="project" value="InterPro"/>
</dbReference>
<dbReference type="EMBL" id="GALX01007814">
    <property type="protein sequence ID" value="JAB60652.1"/>
    <property type="molecule type" value="Transcribed_RNA"/>
</dbReference>
<feature type="domain" description="HAT C-terminal dimerisation" evidence="1">
    <location>
        <begin position="29"/>
        <end position="99"/>
    </location>
</feature>
<proteinExistence type="predicted"/>
<sequence>PNIFSDLPRLKNELYCIYNDEKYRNIDLDQILEVGDILYENRDILKEAYKLFCLIVTIPSTSISVERSFSCLKRTKTYLHNSMTEDNVTNLAKISIEKELLNELIITEPFYDDIIDKFAFLPDRRMHLIFKK</sequence>
<dbReference type="AlphaFoldDB" id="V5GG55"/>
<feature type="non-terminal residue" evidence="2">
    <location>
        <position position="1"/>
    </location>
</feature>
<protein>
    <submittedName>
        <fullName evidence="2">Zinc finger MYM-type protein</fullName>
    </submittedName>
</protein>
<name>V5GG55_ANOGL</name>
<reference evidence="2" key="1">
    <citation type="submission" date="2013-07" db="EMBL/GenBank/DDBJ databases">
        <title>Midgut Transcriptome Profiling of Anoplphora glabripennis, a Lignocellulose Degrading, Wood-Boring Cerambycid.</title>
        <authorList>
            <person name="Scully E.D."/>
            <person name="Hoover K."/>
            <person name="Carlson J.E."/>
            <person name="Tien M."/>
            <person name="Geib S.M."/>
        </authorList>
    </citation>
    <scope>NUCLEOTIDE SEQUENCE</scope>
</reference>
<accession>V5GG55</accession>
<evidence type="ECO:0000313" key="2">
    <source>
        <dbReference type="EMBL" id="JAB60652.1"/>
    </source>
</evidence>
<evidence type="ECO:0000259" key="1">
    <source>
        <dbReference type="Pfam" id="PF05699"/>
    </source>
</evidence>